<dbReference type="PANTHER" id="PTHR45728:SF3">
    <property type="entry name" value="ACETYL-COA CARBOXYLASE"/>
    <property type="match status" value="1"/>
</dbReference>
<accession>A0AAD9KR63</accession>
<dbReference type="InterPro" id="IPR013537">
    <property type="entry name" value="AcCoA_COase_cen"/>
</dbReference>
<proteinExistence type="predicted"/>
<dbReference type="Gene3D" id="2.40.460.10">
    <property type="entry name" value="Biotin dependent carboxylase carboxyltransferase"/>
    <property type="match status" value="1"/>
</dbReference>
<comment type="caution">
    <text evidence="3">The sequence shown here is derived from an EMBL/GenBank/DDBJ whole genome shotgun (WGS) entry which is preliminary data.</text>
</comment>
<dbReference type="Pfam" id="PF08326">
    <property type="entry name" value="ACC_central"/>
    <property type="match status" value="1"/>
</dbReference>
<dbReference type="GO" id="GO:0003989">
    <property type="term" value="F:acetyl-CoA carboxylase activity"/>
    <property type="evidence" value="ECO:0007669"/>
    <property type="project" value="InterPro"/>
</dbReference>
<dbReference type="InterPro" id="IPR034733">
    <property type="entry name" value="AcCoA_carboxyl_beta"/>
</dbReference>
<dbReference type="SUPFAM" id="SSF52096">
    <property type="entry name" value="ClpP/crotonase"/>
    <property type="match status" value="2"/>
</dbReference>
<keyword evidence="4" id="KW-1185">Reference proteome</keyword>
<dbReference type="InterPro" id="IPR011763">
    <property type="entry name" value="COA_CT_C"/>
</dbReference>
<name>A0AAD9KR63_RIDPI</name>
<reference evidence="3" key="1">
    <citation type="journal article" date="2023" name="Mol. Biol. Evol.">
        <title>Third-Generation Sequencing Reveals the Adaptive Role of the Epigenome in Three Deep-Sea Polychaetes.</title>
        <authorList>
            <person name="Perez M."/>
            <person name="Aroh O."/>
            <person name="Sun Y."/>
            <person name="Lan Y."/>
            <person name="Juniper S.K."/>
            <person name="Young C.R."/>
            <person name="Angers B."/>
            <person name="Qian P.Y."/>
        </authorList>
    </citation>
    <scope>NUCLEOTIDE SEQUENCE</scope>
    <source>
        <strain evidence="3">R07B-5</strain>
    </source>
</reference>
<evidence type="ECO:0000313" key="3">
    <source>
        <dbReference type="EMBL" id="KAK2176007.1"/>
    </source>
</evidence>
<dbReference type="AlphaFoldDB" id="A0AAD9KR63"/>
<dbReference type="PROSITE" id="PS50980">
    <property type="entry name" value="COA_CT_NTER"/>
    <property type="match status" value="1"/>
</dbReference>
<dbReference type="InterPro" id="IPR049076">
    <property type="entry name" value="ACCA"/>
</dbReference>
<evidence type="ECO:0000313" key="4">
    <source>
        <dbReference type="Proteomes" id="UP001209878"/>
    </source>
</evidence>
<gene>
    <name evidence="3" type="ORF">NP493_691g01001</name>
</gene>
<feature type="domain" description="CoA carboxyltransferase C-terminal" evidence="2">
    <location>
        <begin position="733"/>
        <end position="1049"/>
    </location>
</feature>
<dbReference type="EMBL" id="JAODUO010000691">
    <property type="protein sequence ID" value="KAK2176007.1"/>
    <property type="molecule type" value="Genomic_DNA"/>
</dbReference>
<evidence type="ECO:0000259" key="2">
    <source>
        <dbReference type="PROSITE" id="PS50989"/>
    </source>
</evidence>
<dbReference type="FunFam" id="3.90.226.10:FF:000010">
    <property type="entry name" value="acetyl-CoA carboxylase isoform X2"/>
    <property type="match status" value="1"/>
</dbReference>
<dbReference type="PANTHER" id="PTHR45728">
    <property type="entry name" value="ACETYL-COA CARBOXYLASE, ISOFORM A"/>
    <property type="match status" value="1"/>
</dbReference>
<dbReference type="Gene3D" id="3.90.226.10">
    <property type="entry name" value="2-enoyl-CoA Hydratase, Chain A, domain 1"/>
    <property type="match status" value="2"/>
</dbReference>
<dbReference type="GO" id="GO:0005739">
    <property type="term" value="C:mitochondrion"/>
    <property type="evidence" value="ECO:0007669"/>
    <property type="project" value="TreeGrafter"/>
</dbReference>
<dbReference type="PROSITE" id="PS50989">
    <property type="entry name" value="COA_CT_CTER"/>
    <property type="match status" value="1"/>
</dbReference>
<dbReference type="GO" id="GO:0005524">
    <property type="term" value="F:ATP binding"/>
    <property type="evidence" value="ECO:0007669"/>
    <property type="project" value="InterPro"/>
</dbReference>
<dbReference type="Proteomes" id="UP001209878">
    <property type="component" value="Unassembled WGS sequence"/>
</dbReference>
<evidence type="ECO:0000259" key="1">
    <source>
        <dbReference type="PROSITE" id="PS50980"/>
    </source>
</evidence>
<dbReference type="GO" id="GO:0006633">
    <property type="term" value="P:fatty acid biosynthetic process"/>
    <property type="evidence" value="ECO:0007669"/>
    <property type="project" value="InterPro"/>
</dbReference>
<dbReference type="Pfam" id="PF01039">
    <property type="entry name" value="Carboxyl_trans"/>
    <property type="match status" value="1"/>
</dbReference>
<organism evidence="3 4">
    <name type="scientific">Ridgeia piscesae</name>
    <name type="common">Tubeworm</name>
    <dbReference type="NCBI Taxonomy" id="27915"/>
    <lineage>
        <taxon>Eukaryota</taxon>
        <taxon>Metazoa</taxon>
        <taxon>Spiralia</taxon>
        <taxon>Lophotrochozoa</taxon>
        <taxon>Annelida</taxon>
        <taxon>Polychaeta</taxon>
        <taxon>Sedentaria</taxon>
        <taxon>Canalipalpata</taxon>
        <taxon>Sabellida</taxon>
        <taxon>Siboglinidae</taxon>
        <taxon>Ridgeia</taxon>
    </lineage>
</organism>
<evidence type="ECO:0008006" key="5">
    <source>
        <dbReference type="Google" id="ProtNLM"/>
    </source>
</evidence>
<dbReference type="InterPro" id="IPR011762">
    <property type="entry name" value="COA_CT_N"/>
</dbReference>
<feature type="domain" description="CoA carboxyltransferase N-terminal" evidence="1">
    <location>
        <begin position="393"/>
        <end position="729"/>
    </location>
</feature>
<dbReference type="InterPro" id="IPR029045">
    <property type="entry name" value="ClpP/crotonase-like_dom_sf"/>
</dbReference>
<dbReference type="FunFam" id="2.40.460.10:FF:000001">
    <property type="entry name" value="Acetyl-CoA carboxylase 1"/>
    <property type="match status" value="1"/>
</dbReference>
<protein>
    <recommendedName>
        <fullName evidence="5">Acetyl-CoA carboxylase</fullName>
    </recommendedName>
</protein>
<sequence>MCVCVPSFPRRLNQRKTSLPRVVSLSEDMAAVAMSDLPQCQRMGIMVAFGSIDEFKGYFDAISERFTGASTFCKLVENKLSGFGNNTNCKKKLLEEPINILNVAIRCDQEQDDDIIASQFETFCAERKHYLAKMGLRRITFVILNKRGFPKYFTYRARKQFKEDRIYRHLEPALAFQLEINRMRNFDLEFIPIANHRMHLYLGKAKQVAKDHEVTDYRFFVRCIIRHSDLVTKEYGLIRRPGTMRYVGPQEASFEYLQNEGERTLLEAMDALEVALSHPLSVRCDCNHIFLNFVPTLTLSDPTKLEETVRSMVMTYGRRIWQLRVLQAEIKMTIRLLNSGKRIPIRVFVSNESGYYLDITMYKEVTDEKTGQVKFQAYGSKQGLLHNLLLSTPYVTKDHLQLKRFQAQSLGTTYVYDFPEMMRQALHRSWKEFSDSHKGVEAPENTLTTTELVLDTNDQLCELNRVAGENQIGMVAWRMTMKTPEFPEGRDIIVLANDITYMIGSFSPKEDMLFKMASELARKQGLPRIYLAANSGARLGLAEEIKHLFRVAWEDPNVPDKGFKYLYLAPEDYKKVSAMNSVNAELIEDDGESRYKIIDVIGQDNGIGVESLSGSGMIAGETSLAYKEIITISMVTCRAVGIGAYLVRLGQRVVQAENSHIILTGAAALNKVLGREVYTSNNQLGGVQIMHNNGVSHAVVPDDYEGVYVMLKWLSYMPKHRDGPLPIVEPLDPVERDIEFMPTKAPYDPRCMLQGCYDPDNAEHWLSGFFDNGSFLEIMEKWAQSVVVGRARLGGIPLGVIAVETRTVELITPADPANLDSESKVIQQAGQVWFPDSAYKTAQAIEDFNREQLPLMIFANWRGFSGGMKDMYDMVLKFGSYIVDTLCEYKQPILIYIPPFGELRGGAWVVLDHKINPEHIEMYADKDSRGGVLEAEGTVEIKFRYKDLSKMMHRLDPTCRKLREKLVSTELSRAERAVLDQEMKTREEQLMPIYRQAAVLFADLHDTAGRMQEKGVIHDTLNWPTSRRFFYWRLRRLLLEEECKRRILRVNPELHNGQMKAMMRRWFVESQGPVNAYLWEDNKAWWSG</sequence>